<dbReference type="Proteomes" id="UP000324091">
    <property type="component" value="Chromosome 9"/>
</dbReference>
<name>A0A5C6MM85_9TELE</name>
<evidence type="ECO:0000313" key="1">
    <source>
        <dbReference type="EMBL" id="TWW55973.1"/>
    </source>
</evidence>
<dbReference type="SUPFAM" id="SSF56672">
    <property type="entry name" value="DNA/RNA polymerases"/>
    <property type="match status" value="1"/>
</dbReference>
<protein>
    <submittedName>
        <fullName evidence="1">Uncharacterized protein</fullName>
    </submittedName>
</protein>
<dbReference type="InterPro" id="IPR043128">
    <property type="entry name" value="Rev_trsase/Diguanyl_cyclase"/>
</dbReference>
<dbReference type="AlphaFoldDB" id="A0A5C6MM85"/>
<proteinExistence type="predicted"/>
<reference evidence="1 2" key="1">
    <citation type="submission" date="2019-04" db="EMBL/GenBank/DDBJ databases">
        <title>Chromosome genome assembly for Takifugu flavidus.</title>
        <authorList>
            <person name="Xiao S."/>
        </authorList>
    </citation>
    <scope>NUCLEOTIDE SEQUENCE [LARGE SCALE GENOMIC DNA]</scope>
    <source>
        <strain evidence="1">HTHZ2018</strain>
        <tissue evidence="1">Muscle</tissue>
    </source>
</reference>
<organism evidence="1 2">
    <name type="scientific">Takifugu flavidus</name>
    <name type="common">sansaifugu</name>
    <dbReference type="NCBI Taxonomy" id="433684"/>
    <lineage>
        <taxon>Eukaryota</taxon>
        <taxon>Metazoa</taxon>
        <taxon>Chordata</taxon>
        <taxon>Craniata</taxon>
        <taxon>Vertebrata</taxon>
        <taxon>Euteleostomi</taxon>
        <taxon>Actinopterygii</taxon>
        <taxon>Neopterygii</taxon>
        <taxon>Teleostei</taxon>
        <taxon>Neoteleostei</taxon>
        <taxon>Acanthomorphata</taxon>
        <taxon>Eupercaria</taxon>
        <taxon>Tetraodontiformes</taxon>
        <taxon>Tetradontoidea</taxon>
        <taxon>Tetraodontidae</taxon>
        <taxon>Takifugu</taxon>
    </lineage>
</organism>
<dbReference type="EMBL" id="RHFK02000022">
    <property type="protein sequence ID" value="TWW55973.1"/>
    <property type="molecule type" value="Genomic_DNA"/>
</dbReference>
<dbReference type="InterPro" id="IPR043502">
    <property type="entry name" value="DNA/RNA_pol_sf"/>
</dbReference>
<gene>
    <name evidence="1" type="ORF">D4764_09G0010230</name>
</gene>
<evidence type="ECO:0000313" key="2">
    <source>
        <dbReference type="Proteomes" id="UP000324091"/>
    </source>
</evidence>
<comment type="caution">
    <text evidence="1">The sequence shown here is derived from an EMBL/GenBank/DDBJ whole genome shotgun (WGS) entry which is preliminary data.</text>
</comment>
<keyword evidence="2" id="KW-1185">Reference proteome</keyword>
<accession>A0A5C6MM85</accession>
<dbReference type="Gene3D" id="3.30.70.270">
    <property type="match status" value="1"/>
</dbReference>
<sequence length="365" mass="40806">MVKLQNDVTNWFQVSDSAPHVTLLIADGYESHDLGPMVKKARQIVDWIQTDCQQIHMSPDGQFFKITFTLADEAVAEKEQCEKDSIIVLTALAEGGHKVSMTGYSRPWICDYALKTAPLRAMIRAAGQGSQSARLQWTDEADGAFHLLKKDLQTAPALANPDYSRPMPLPQIRGPVEGPAFEQLERELGDYLRALTQIHRLVFQQVKEAHSKDETHIPVDVRDVQVGDLVFIRVFRRQWNEPHPPTLLDTFQARRSLSMLTGRRIVTLWPLVQHIPPQAPPPPLPHPLQAPIPVPHMGNAGPPGLQPDGFASHSPLIRSMLLLPLPALGLLNHRFQTARPRLAKIFTYILLIARLNNGGTTPEDN</sequence>